<name>A0A4U1EYU8_MONMO</name>
<dbReference type="GO" id="GO:0005525">
    <property type="term" value="F:GTP binding"/>
    <property type="evidence" value="ECO:0007669"/>
    <property type="project" value="UniProtKB-KW"/>
</dbReference>
<organism evidence="6 7">
    <name type="scientific">Monodon monoceros</name>
    <name type="common">Narwhal</name>
    <name type="synonym">Ceratodon monodon</name>
    <dbReference type="NCBI Taxonomy" id="40151"/>
    <lineage>
        <taxon>Eukaryota</taxon>
        <taxon>Metazoa</taxon>
        <taxon>Chordata</taxon>
        <taxon>Craniata</taxon>
        <taxon>Vertebrata</taxon>
        <taxon>Euteleostomi</taxon>
        <taxon>Mammalia</taxon>
        <taxon>Eutheria</taxon>
        <taxon>Laurasiatheria</taxon>
        <taxon>Artiodactyla</taxon>
        <taxon>Whippomorpha</taxon>
        <taxon>Cetacea</taxon>
        <taxon>Odontoceti</taxon>
        <taxon>Monodontidae</taxon>
        <taxon>Monodon</taxon>
    </lineage>
</organism>
<comment type="caution">
    <text evidence="6">The sequence shown here is derived from an EMBL/GenBank/DDBJ whole genome shotgun (WGS) entry which is preliminary data.</text>
</comment>
<evidence type="ECO:0000256" key="2">
    <source>
        <dbReference type="ARBA" id="ARBA00023134"/>
    </source>
</evidence>
<dbReference type="Gene3D" id="3.40.50.300">
    <property type="entry name" value="P-loop containing nucleotide triphosphate hydrolases"/>
    <property type="match status" value="1"/>
</dbReference>
<dbReference type="Proteomes" id="UP000308365">
    <property type="component" value="Unassembled WGS sequence"/>
</dbReference>
<dbReference type="Gene3D" id="2.40.30.10">
    <property type="entry name" value="Translation factors"/>
    <property type="match status" value="1"/>
</dbReference>
<protein>
    <submittedName>
        <fullName evidence="6">Uncharacterized protein</fullName>
    </submittedName>
</protein>
<proteinExistence type="predicted"/>
<dbReference type="AlphaFoldDB" id="A0A4U1EYU8"/>
<accession>A0A4U1EYU8</accession>
<dbReference type="CDD" id="cd03693">
    <property type="entry name" value="EF1_alpha_II"/>
    <property type="match status" value="1"/>
</dbReference>
<dbReference type="SUPFAM" id="SSF52540">
    <property type="entry name" value="P-loop containing nucleoside triphosphate hydrolases"/>
    <property type="match status" value="1"/>
</dbReference>
<dbReference type="Pfam" id="PF03144">
    <property type="entry name" value="GTP_EFTU_D2"/>
    <property type="match status" value="1"/>
</dbReference>
<feature type="region of interest" description="Disordered" evidence="3">
    <location>
        <begin position="165"/>
        <end position="199"/>
    </location>
</feature>
<dbReference type="Pfam" id="PF00009">
    <property type="entry name" value="GTP_EFTU"/>
    <property type="match status" value="1"/>
</dbReference>
<evidence type="ECO:0000313" key="6">
    <source>
        <dbReference type="EMBL" id="TKC41396.1"/>
    </source>
</evidence>
<feature type="compositionally biased region" description="Basic and acidic residues" evidence="3">
    <location>
        <begin position="167"/>
        <end position="187"/>
    </location>
</feature>
<dbReference type="PANTHER" id="PTHR23115">
    <property type="entry name" value="TRANSLATION FACTOR"/>
    <property type="match status" value="1"/>
</dbReference>
<dbReference type="InterPro" id="IPR027417">
    <property type="entry name" value="P-loop_NTPase"/>
</dbReference>
<feature type="domain" description="Tr-type G" evidence="4">
    <location>
        <begin position="7"/>
        <end position="107"/>
    </location>
</feature>
<keyword evidence="1" id="KW-0547">Nucleotide-binding</keyword>
<dbReference type="InterPro" id="IPR004161">
    <property type="entry name" value="EFTu-like_2"/>
</dbReference>
<reference evidence="7" key="1">
    <citation type="journal article" date="2019" name="IScience">
        <title>Narwhal Genome Reveals Long-Term Low Genetic Diversity despite Current Large Abundance Size.</title>
        <authorList>
            <person name="Westbury M.V."/>
            <person name="Petersen B."/>
            <person name="Garde E."/>
            <person name="Heide-Jorgensen M.P."/>
            <person name="Lorenzen E.D."/>
        </authorList>
    </citation>
    <scope>NUCLEOTIDE SEQUENCE [LARGE SCALE GENOMIC DNA]</scope>
</reference>
<dbReference type="InterPro" id="IPR000795">
    <property type="entry name" value="T_Tr_GTP-bd_dom"/>
</dbReference>
<evidence type="ECO:0000256" key="1">
    <source>
        <dbReference type="ARBA" id="ARBA00022741"/>
    </source>
</evidence>
<evidence type="ECO:0000256" key="3">
    <source>
        <dbReference type="SAM" id="MobiDB-lite"/>
    </source>
</evidence>
<dbReference type="GO" id="GO:0003924">
    <property type="term" value="F:GTPase activity"/>
    <property type="evidence" value="ECO:0007669"/>
    <property type="project" value="InterPro"/>
</dbReference>
<dbReference type="InterPro" id="IPR009000">
    <property type="entry name" value="Transl_B-barrel_sf"/>
</dbReference>
<evidence type="ECO:0000259" key="5">
    <source>
        <dbReference type="Pfam" id="PF03144"/>
    </source>
</evidence>
<sequence length="340" mass="37756">MGEEKTHITIISHVDSGTSTTTAGHLIYKCGGIDKRTIEKFEQEAVETGKCSFKYTWVQDKLKAEKAEREQWQHHRHLPTSKYYITIIDAPDHRDFIKNMITVTTQVKLTAQCSSWPAAGRVPGGHLQARADPQAWAAGLHLGREAADRARQQDGLHRARLQLHALPGDHEGSERLHQEDRPQRDMLEPSTNGWKVEQKEGSATRVTLLEALDSILPPTCPVNKPLRLPLQDLYKIGDIGTVLVGRVETGFLKPACNVTTEVKSVEMHHEPLPEALPGDNVGFNVKNVSLKDAATDERLYANKYANNSSTNASLNLAKKLNIAKEFVANGVLLFANIKQS</sequence>
<dbReference type="InterPro" id="IPR050100">
    <property type="entry name" value="TRAFAC_GTPase_members"/>
</dbReference>
<keyword evidence="2" id="KW-0342">GTP-binding</keyword>
<dbReference type="EMBL" id="RWIC01000647">
    <property type="protein sequence ID" value="TKC41396.1"/>
    <property type="molecule type" value="Genomic_DNA"/>
</dbReference>
<dbReference type="SUPFAM" id="SSF50447">
    <property type="entry name" value="Translation proteins"/>
    <property type="match status" value="1"/>
</dbReference>
<gene>
    <name evidence="6" type="ORF">EI555_021667</name>
</gene>
<feature type="domain" description="Translation elongation factor EFTu-like" evidence="5">
    <location>
        <begin position="240"/>
        <end position="294"/>
    </location>
</feature>
<evidence type="ECO:0000259" key="4">
    <source>
        <dbReference type="Pfam" id="PF00009"/>
    </source>
</evidence>
<evidence type="ECO:0000313" key="7">
    <source>
        <dbReference type="Proteomes" id="UP000308365"/>
    </source>
</evidence>